<keyword evidence="3 6" id="KW-0238">DNA-binding</keyword>
<reference evidence="7 9" key="2">
    <citation type="submission" date="2019-03" db="EMBL/GenBank/DDBJ databases">
        <title>Genomics of glacier-inhabiting Cryobacterium strains.</title>
        <authorList>
            <person name="Liu Q."/>
            <person name="Xin Y.-H."/>
        </authorList>
    </citation>
    <scope>NUCLEOTIDE SEQUENCE [LARGE SCALE GENOMIC DNA]</scope>
    <source>
        <strain evidence="7 9">Hh34</strain>
    </source>
</reference>
<dbReference type="PANTHER" id="PTHR30419:SF31">
    <property type="entry name" value="BLR3139 PROTEIN"/>
    <property type="match status" value="1"/>
</dbReference>
<dbReference type="EMBL" id="FOPW01000006">
    <property type="protein sequence ID" value="SFH49968.1"/>
    <property type="molecule type" value="Genomic_DNA"/>
</dbReference>
<dbReference type="InterPro" id="IPR000847">
    <property type="entry name" value="LysR_HTH_N"/>
</dbReference>
<dbReference type="SUPFAM" id="SSF53850">
    <property type="entry name" value="Periplasmic binding protein-like II"/>
    <property type="match status" value="1"/>
</dbReference>
<reference evidence="6 8" key="1">
    <citation type="submission" date="2016-10" db="EMBL/GenBank/DDBJ databases">
        <authorList>
            <person name="Varghese N."/>
            <person name="Submissions S."/>
        </authorList>
    </citation>
    <scope>NUCLEOTIDE SEQUENCE [LARGE SCALE GENOMIC DNA]</scope>
    <source>
        <strain evidence="6 8">GMCC 1.11211</strain>
    </source>
</reference>
<evidence type="ECO:0000313" key="7">
    <source>
        <dbReference type="EMBL" id="TFB86622.1"/>
    </source>
</evidence>
<dbReference type="PANTHER" id="PTHR30419">
    <property type="entry name" value="HTH-TYPE TRANSCRIPTIONAL REGULATOR YBHD"/>
    <property type="match status" value="1"/>
</dbReference>
<dbReference type="PROSITE" id="PS50931">
    <property type="entry name" value="HTH_LYSR"/>
    <property type="match status" value="1"/>
</dbReference>
<dbReference type="AlphaFoldDB" id="A0A1I3AIT2"/>
<dbReference type="GO" id="GO:0005829">
    <property type="term" value="C:cytosol"/>
    <property type="evidence" value="ECO:0007669"/>
    <property type="project" value="TreeGrafter"/>
</dbReference>
<accession>A0A1I3AIT2</accession>
<dbReference type="Proteomes" id="UP000199681">
    <property type="component" value="Unassembled WGS sequence"/>
</dbReference>
<evidence type="ECO:0000256" key="2">
    <source>
        <dbReference type="ARBA" id="ARBA00023015"/>
    </source>
</evidence>
<dbReference type="InterPro" id="IPR036388">
    <property type="entry name" value="WH-like_DNA-bd_sf"/>
</dbReference>
<proteinExistence type="inferred from homology"/>
<dbReference type="PRINTS" id="PR00039">
    <property type="entry name" value="HTHLYSR"/>
</dbReference>
<comment type="similarity">
    <text evidence="1">Belongs to the LysR transcriptional regulatory family.</text>
</comment>
<evidence type="ECO:0000256" key="1">
    <source>
        <dbReference type="ARBA" id="ARBA00009437"/>
    </source>
</evidence>
<evidence type="ECO:0000259" key="5">
    <source>
        <dbReference type="PROSITE" id="PS50931"/>
    </source>
</evidence>
<gene>
    <name evidence="7" type="ORF">E3O11_04955</name>
    <name evidence="6" type="ORF">SAMN05216274_106208</name>
</gene>
<evidence type="ECO:0000256" key="3">
    <source>
        <dbReference type="ARBA" id="ARBA00023125"/>
    </source>
</evidence>
<evidence type="ECO:0000256" key="4">
    <source>
        <dbReference type="ARBA" id="ARBA00023163"/>
    </source>
</evidence>
<dbReference type="FunFam" id="1.10.10.10:FF:000001">
    <property type="entry name" value="LysR family transcriptional regulator"/>
    <property type="match status" value="1"/>
</dbReference>
<dbReference type="SUPFAM" id="SSF46785">
    <property type="entry name" value="Winged helix' DNA-binding domain"/>
    <property type="match status" value="1"/>
</dbReference>
<keyword evidence="2" id="KW-0805">Transcription regulation</keyword>
<dbReference type="Gene3D" id="1.10.10.10">
    <property type="entry name" value="Winged helix-like DNA-binding domain superfamily/Winged helix DNA-binding domain"/>
    <property type="match status" value="1"/>
</dbReference>
<feature type="domain" description="HTH lysR-type" evidence="5">
    <location>
        <begin position="1"/>
        <end position="58"/>
    </location>
</feature>
<evidence type="ECO:0000313" key="9">
    <source>
        <dbReference type="Proteomes" id="UP000297963"/>
    </source>
</evidence>
<name>A0A1I3AIT2_9MICO</name>
<dbReference type="GO" id="GO:0003700">
    <property type="term" value="F:DNA-binding transcription factor activity"/>
    <property type="evidence" value="ECO:0007669"/>
    <property type="project" value="InterPro"/>
</dbReference>
<sequence>MLFRQLEYFVAVARERHFAHAAAACHVSQPALSAGISKLEQELNVSLINRGHAFEGLTPEGELLVMWAKRIVAERDALKAEVHALKSGVTGVLRLGVVPSASTTVALPVAAFCAAHPLVKVQIKSGLSSTEIAHRLHDFELDAGVTYVDASDDPGLDVVPLYEERYVLIASEMLIPDISTSMSWVQASRLPLAVLTTKMRSRQVIDAAFERNHVQLVPQVETDSIASLHAHMRTGRWASIVPHTWVQTITPPARTRIVPLVDPVATARVVVAISAASPGSVIARAFAAVAAKLSLGELFDQRLGELFNQELSAGFSATTAPTAPTLR</sequence>
<evidence type="ECO:0000313" key="8">
    <source>
        <dbReference type="Proteomes" id="UP000199681"/>
    </source>
</evidence>
<dbReference type="InterPro" id="IPR005119">
    <property type="entry name" value="LysR_subst-bd"/>
</dbReference>
<dbReference type="CDD" id="cd05466">
    <property type="entry name" value="PBP2_LTTR_substrate"/>
    <property type="match status" value="1"/>
</dbReference>
<evidence type="ECO:0000313" key="6">
    <source>
        <dbReference type="EMBL" id="SFH49968.1"/>
    </source>
</evidence>
<dbReference type="Gene3D" id="3.40.190.290">
    <property type="match status" value="1"/>
</dbReference>
<protein>
    <submittedName>
        <fullName evidence="6">DNA-binding transcriptional regulator, LysR family</fullName>
    </submittedName>
    <submittedName>
        <fullName evidence="7">LysR family transcriptional regulator</fullName>
    </submittedName>
</protein>
<dbReference type="InterPro" id="IPR036390">
    <property type="entry name" value="WH_DNA-bd_sf"/>
</dbReference>
<dbReference type="STRING" id="995038.SAMN05216274_106208"/>
<keyword evidence="4" id="KW-0804">Transcription</keyword>
<dbReference type="Pfam" id="PF03466">
    <property type="entry name" value="LysR_substrate"/>
    <property type="match status" value="1"/>
</dbReference>
<dbReference type="Pfam" id="PF00126">
    <property type="entry name" value="HTH_1"/>
    <property type="match status" value="1"/>
</dbReference>
<dbReference type="Proteomes" id="UP000297963">
    <property type="component" value="Unassembled WGS sequence"/>
</dbReference>
<comment type="caution">
    <text evidence="7">The sequence shown here is derived from an EMBL/GenBank/DDBJ whole genome shotgun (WGS) entry which is preliminary data.</text>
</comment>
<dbReference type="InterPro" id="IPR050950">
    <property type="entry name" value="HTH-type_LysR_regulators"/>
</dbReference>
<dbReference type="RefSeq" id="WP_092449401.1">
    <property type="nucleotide sequence ID" value="NZ_BKAC01000005.1"/>
</dbReference>
<organism evidence="7 9">
    <name type="scientific">Cryobacterium levicorallinum</name>
    <dbReference type="NCBI Taxonomy" id="995038"/>
    <lineage>
        <taxon>Bacteria</taxon>
        <taxon>Bacillati</taxon>
        <taxon>Actinomycetota</taxon>
        <taxon>Actinomycetes</taxon>
        <taxon>Micrococcales</taxon>
        <taxon>Microbacteriaceae</taxon>
        <taxon>Cryobacterium</taxon>
    </lineage>
</organism>
<dbReference type="EMBL" id="SOFE01000008">
    <property type="protein sequence ID" value="TFB86622.1"/>
    <property type="molecule type" value="Genomic_DNA"/>
</dbReference>
<keyword evidence="8" id="KW-1185">Reference proteome</keyword>
<dbReference type="GO" id="GO:0003677">
    <property type="term" value="F:DNA binding"/>
    <property type="evidence" value="ECO:0007669"/>
    <property type="project" value="UniProtKB-KW"/>
</dbReference>